<dbReference type="Pfam" id="PF15726">
    <property type="entry name" value="DUF4677"/>
    <property type="match status" value="1"/>
</dbReference>
<feature type="compositionally biased region" description="Acidic residues" evidence="1">
    <location>
        <begin position="135"/>
        <end position="146"/>
    </location>
</feature>
<evidence type="ECO:0000256" key="1">
    <source>
        <dbReference type="SAM" id="MobiDB-lite"/>
    </source>
</evidence>
<dbReference type="Ensembl" id="ENSFCTT00005087063.1">
    <property type="protein sequence ID" value="ENSFCTP00005058965.1"/>
    <property type="gene ID" value="ENSFCTG00005031299.1"/>
</dbReference>
<keyword evidence="3" id="KW-1185">Reference proteome</keyword>
<gene>
    <name evidence="2" type="primary">CCDC184</name>
</gene>
<dbReference type="InterPro" id="IPR031458">
    <property type="entry name" value="DUF4677"/>
</dbReference>
<protein>
    <recommendedName>
        <fullName evidence="4">Coiled-coil domain containing 184</fullName>
    </recommendedName>
</protein>
<reference evidence="2" key="2">
    <citation type="submission" date="2025-08" db="UniProtKB">
        <authorList>
            <consortium name="Ensembl"/>
        </authorList>
    </citation>
    <scope>IDENTIFICATION</scope>
    <source>
        <strain evidence="2">breed Abyssinian</strain>
    </source>
</reference>
<dbReference type="PANTHER" id="PTHR31554">
    <property type="entry name" value="COILED-COIL DOMAIN-CONTAINING PROTEIN 184"/>
    <property type="match status" value="1"/>
</dbReference>
<organism evidence="2 3">
    <name type="scientific">Felis catus</name>
    <name type="common">Cat</name>
    <name type="synonym">Felis silvestris catus</name>
    <dbReference type="NCBI Taxonomy" id="9685"/>
    <lineage>
        <taxon>Eukaryota</taxon>
        <taxon>Metazoa</taxon>
        <taxon>Chordata</taxon>
        <taxon>Craniata</taxon>
        <taxon>Vertebrata</taxon>
        <taxon>Euteleostomi</taxon>
        <taxon>Mammalia</taxon>
        <taxon>Eutheria</taxon>
        <taxon>Laurasiatheria</taxon>
        <taxon>Carnivora</taxon>
        <taxon>Feliformia</taxon>
        <taxon>Felidae</taxon>
        <taxon>Felinae</taxon>
        <taxon>Felis</taxon>
    </lineage>
</organism>
<dbReference type="GeneTree" id="ENSGT00390000002978"/>
<reference evidence="2" key="3">
    <citation type="submission" date="2025-09" db="UniProtKB">
        <authorList>
            <consortium name="Ensembl"/>
        </authorList>
    </citation>
    <scope>IDENTIFICATION</scope>
    <source>
        <strain evidence="2">breed Abyssinian</strain>
    </source>
</reference>
<proteinExistence type="predicted"/>
<feature type="compositionally biased region" description="Polar residues" evidence="1">
    <location>
        <begin position="150"/>
        <end position="161"/>
    </location>
</feature>
<dbReference type="Proteomes" id="UP000823872">
    <property type="component" value="Chromosome B4"/>
</dbReference>
<evidence type="ECO:0000313" key="2">
    <source>
        <dbReference type="Ensembl" id="ENSFCTP00005058965.1"/>
    </source>
</evidence>
<accession>A0ABI8AIS8</accession>
<dbReference type="PANTHER" id="PTHR31554:SF2">
    <property type="entry name" value="COILED-COIL DOMAIN-CONTAINING PROTEIN 184"/>
    <property type="match status" value="1"/>
</dbReference>
<feature type="compositionally biased region" description="Gly residues" evidence="1">
    <location>
        <begin position="100"/>
        <end position="110"/>
    </location>
</feature>
<evidence type="ECO:0008006" key="4">
    <source>
        <dbReference type="Google" id="ProtNLM"/>
    </source>
</evidence>
<reference evidence="2 3" key="1">
    <citation type="submission" date="2021-02" db="EMBL/GenBank/DDBJ databases">
        <title>Safari Cat Assemblies.</title>
        <authorList>
            <person name="Bredemeyer K.R."/>
            <person name="Murphy W.J."/>
        </authorList>
    </citation>
    <scope>NUCLEOTIDE SEQUENCE [LARGE SCALE GENOMIC DNA]</scope>
</reference>
<name>A0ABI8AIS8_FELCA</name>
<feature type="region of interest" description="Disordered" evidence="1">
    <location>
        <begin position="209"/>
        <end position="231"/>
    </location>
</feature>
<evidence type="ECO:0000313" key="3">
    <source>
        <dbReference type="Proteomes" id="UP000823872"/>
    </source>
</evidence>
<feature type="compositionally biased region" description="Pro residues" evidence="1">
    <location>
        <begin position="217"/>
        <end position="230"/>
    </location>
</feature>
<sequence length="245" mass="26379">MEDGLLEIMTKDGGDMPAPLEVSTVPAVGDVISGEYNGGMKELMEHLKAQLQALFEDVRAMRGALDEQASHIQVLSDDVCANQRAIVSMCQIMTTAPRQGGLGVVGGKGSFPGARQEPETPSPGIGDSGLLGRDPEDEDDDEEEEKEMPSSATPTSHSCFTPTAAHVGQAERLPRGRIYRVKDFGSVKNPFCPTEGDVANCGKVRFRERKRPSLDSLPPPTLPIPPPRPTGEPLNCVNKILLFLF</sequence>
<feature type="region of interest" description="Disordered" evidence="1">
    <location>
        <begin position="98"/>
        <end position="167"/>
    </location>
</feature>